<dbReference type="EMBL" id="FOGC01000001">
    <property type="protein sequence ID" value="SEQ16516.1"/>
    <property type="molecule type" value="Genomic_DNA"/>
</dbReference>
<dbReference type="STRING" id="988801.SAMN05216522_101397"/>
<protein>
    <submittedName>
        <fullName evidence="8">Membrane protein</fullName>
    </submittedName>
</protein>
<feature type="transmembrane region" description="Helical" evidence="7">
    <location>
        <begin position="164"/>
        <end position="184"/>
    </location>
</feature>
<evidence type="ECO:0000256" key="4">
    <source>
        <dbReference type="ARBA" id="ARBA00022692"/>
    </source>
</evidence>
<reference evidence="9" key="1">
    <citation type="submission" date="2016-10" db="EMBL/GenBank/DDBJ databases">
        <authorList>
            <person name="Varghese N."/>
            <person name="Submissions S."/>
        </authorList>
    </citation>
    <scope>NUCLEOTIDE SEQUENCE [LARGE SCALE GENOMIC DNA]</scope>
    <source>
        <strain evidence="9">8N4</strain>
    </source>
</reference>
<evidence type="ECO:0000313" key="9">
    <source>
        <dbReference type="Proteomes" id="UP000242515"/>
    </source>
</evidence>
<organism evidence="8 9">
    <name type="scientific">Rosenbergiella nectarea</name>
    <dbReference type="NCBI Taxonomy" id="988801"/>
    <lineage>
        <taxon>Bacteria</taxon>
        <taxon>Pseudomonadati</taxon>
        <taxon>Pseudomonadota</taxon>
        <taxon>Gammaproteobacteria</taxon>
        <taxon>Enterobacterales</taxon>
        <taxon>Erwiniaceae</taxon>
        <taxon>Rosenbergiella</taxon>
    </lineage>
</organism>
<dbReference type="AlphaFoldDB" id="A0A1H9DSP8"/>
<evidence type="ECO:0000256" key="5">
    <source>
        <dbReference type="ARBA" id="ARBA00022989"/>
    </source>
</evidence>
<evidence type="ECO:0000313" key="8">
    <source>
        <dbReference type="EMBL" id="SEQ16516.1"/>
    </source>
</evidence>
<comment type="subcellular location">
    <subcellularLocation>
        <location evidence="1">Cell membrane</location>
    </subcellularLocation>
</comment>
<evidence type="ECO:0000256" key="6">
    <source>
        <dbReference type="ARBA" id="ARBA00023136"/>
    </source>
</evidence>
<keyword evidence="6 7" id="KW-0472">Membrane</keyword>
<evidence type="ECO:0000256" key="1">
    <source>
        <dbReference type="ARBA" id="ARBA00004236"/>
    </source>
</evidence>
<sequence>MQRPKIKIQLHRTVIVLACLALMVLLMQGASWFSSSRQKVETSQAAELSQGLANQVAYSLLPYFTQSEIDLPVITGILDHLAQQPRVIDVSLYDVDGSRLAHSGQSMSVRDRLGLTGDRSGSYSTRQIVVPLQTRNGPQGYLRLTLDTHTLASEARHVDNTTNLLRLMLLLSLAIGIILARTLLRDQRTHWQQSPYLLTAHRPITPKRDEEKNSQ</sequence>
<keyword evidence="5 7" id="KW-1133">Transmembrane helix</keyword>
<evidence type="ECO:0000256" key="2">
    <source>
        <dbReference type="ARBA" id="ARBA00005362"/>
    </source>
</evidence>
<keyword evidence="9" id="KW-1185">Reference proteome</keyword>
<keyword evidence="3" id="KW-1003">Cell membrane</keyword>
<comment type="similarity">
    <text evidence="2">Belongs to the Smp family.</text>
</comment>
<dbReference type="GO" id="GO:0005886">
    <property type="term" value="C:plasma membrane"/>
    <property type="evidence" value="ECO:0007669"/>
    <property type="project" value="UniProtKB-SubCell"/>
</dbReference>
<evidence type="ECO:0000256" key="7">
    <source>
        <dbReference type="SAM" id="Phobius"/>
    </source>
</evidence>
<keyword evidence="4 7" id="KW-0812">Transmembrane</keyword>
<dbReference type="RefSeq" id="WP_092671932.1">
    <property type="nucleotide sequence ID" value="NZ_FOGC01000001.1"/>
</dbReference>
<name>A0A1H9DSP8_9GAMM</name>
<dbReference type="NCBIfam" id="NF008419">
    <property type="entry name" value="PRK11246.1"/>
    <property type="match status" value="1"/>
</dbReference>
<dbReference type="InterPro" id="IPR019305">
    <property type="entry name" value="Uncharacterised_Smp"/>
</dbReference>
<dbReference type="Pfam" id="PF10144">
    <property type="entry name" value="SMP_2"/>
    <property type="match status" value="1"/>
</dbReference>
<proteinExistence type="inferred from homology"/>
<evidence type="ECO:0000256" key="3">
    <source>
        <dbReference type="ARBA" id="ARBA00022475"/>
    </source>
</evidence>
<gene>
    <name evidence="8" type="ORF">SAMN05216522_101397</name>
</gene>
<dbReference type="Proteomes" id="UP000242515">
    <property type="component" value="Unassembled WGS sequence"/>
</dbReference>
<dbReference type="OrthoDB" id="6506836at2"/>
<accession>A0A1H9DSP8</accession>